<dbReference type="Proteomes" id="UP000019489">
    <property type="component" value="Unassembled WGS sequence"/>
</dbReference>
<keyword evidence="3" id="KW-1185">Reference proteome</keyword>
<dbReference type="STRING" id="1386089.N865_01555"/>
<feature type="region of interest" description="Disordered" evidence="1">
    <location>
        <begin position="29"/>
        <end position="85"/>
    </location>
</feature>
<dbReference type="EMBL" id="AWSA01000004">
    <property type="protein sequence ID" value="EWT03212.1"/>
    <property type="molecule type" value="Genomic_DNA"/>
</dbReference>
<evidence type="ECO:0000313" key="3">
    <source>
        <dbReference type="Proteomes" id="UP000019489"/>
    </source>
</evidence>
<evidence type="ECO:0000256" key="1">
    <source>
        <dbReference type="SAM" id="MobiDB-lite"/>
    </source>
</evidence>
<protein>
    <submittedName>
        <fullName evidence="2">Uncharacterized protein</fullName>
    </submittedName>
</protein>
<gene>
    <name evidence="2" type="ORF">N865_01555</name>
</gene>
<comment type="caution">
    <text evidence="2">The sequence shown here is derived from an EMBL/GenBank/DDBJ whole genome shotgun (WGS) entry which is preliminary data.</text>
</comment>
<sequence>MGLVVAAALAVLALSALVYLFMRNAQDSGSASGPTSVTLGPSLSPSTLTTGSPSDETPTPTSSAPTSPATDTATSATTNTATDSVPVPVQTTVGVVQLDPSLVNDSAARRAATTLSAFFTAITEQRFRDAYALYTSAARRRLGSYSAWSAGYATTSYAGITLTSTDAGTGGAMTAHVTFTSHQSPRDAPDRASDCLVWDLAYRLVPAVGATPLRIDRVESDAPTGAKPFHACP</sequence>
<name>W9GDB2_9MICO</name>
<proteinExistence type="predicted"/>
<dbReference type="AlphaFoldDB" id="W9GDB2"/>
<accession>W9GDB2</accession>
<feature type="compositionally biased region" description="Low complexity" evidence="1">
    <location>
        <begin position="34"/>
        <end position="85"/>
    </location>
</feature>
<evidence type="ECO:0000313" key="2">
    <source>
        <dbReference type="EMBL" id="EWT03212.1"/>
    </source>
</evidence>
<organism evidence="2 3">
    <name type="scientific">Intrasporangium oryzae NRRL B-24470</name>
    <dbReference type="NCBI Taxonomy" id="1386089"/>
    <lineage>
        <taxon>Bacteria</taxon>
        <taxon>Bacillati</taxon>
        <taxon>Actinomycetota</taxon>
        <taxon>Actinomycetes</taxon>
        <taxon>Micrococcales</taxon>
        <taxon>Intrasporangiaceae</taxon>
        <taxon>Intrasporangium</taxon>
    </lineage>
</organism>
<reference evidence="2 3" key="1">
    <citation type="submission" date="2013-08" db="EMBL/GenBank/DDBJ databases">
        <title>Intrasporangium oryzae NRRL B-24470.</title>
        <authorList>
            <person name="Liu H."/>
            <person name="Wang G."/>
        </authorList>
    </citation>
    <scope>NUCLEOTIDE SEQUENCE [LARGE SCALE GENOMIC DNA]</scope>
    <source>
        <strain evidence="2 3">NRRL B-24470</strain>
    </source>
</reference>